<evidence type="ECO:0000259" key="1">
    <source>
        <dbReference type="Pfam" id="PF24764"/>
    </source>
</evidence>
<dbReference type="PANTHER" id="PTHR46791">
    <property type="entry name" value="EXPRESSED PROTEIN"/>
    <property type="match status" value="1"/>
</dbReference>
<accession>A0AAV2K7I5</accession>
<protein>
    <recommendedName>
        <fullName evidence="1">Integrase core domain-containing protein</fullName>
    </recommendedName>
</protein>
<dbReference type="InterPro" id="IPR058913">
    <property type="entry name" value="Integrase_dom_put"/>
</dbReference>
<gene>
    <name evidence="2" type="ORF">KC01_LOCUS14258</name>
</gene>
<evidence type="ECO:0000313" key="2">
    <source>
        <dbReference type="EMBL" id="CAL1583834.1"/>
    </source>
</evidence>
<evidence type="ECO:0000313" key="3">
    <source>
        <dbReference type="Proteomes" id="UP001497482"/>
    </source>
</evidence>
<keyword evidence="3" id="KW-1185">Reference proteome</keyword>
<reference evidence="2 3" key="1">
    <citation type="submission" date="2024-04" db="EMBL/GenBank/DDBJ databases">
        <authorList>
            <person name="Waldvogel A.-M."/>
            <person name="Schoenle A."/>
        </authorList>
    </citation>
    <scope>NUCLEOTIDE SEQUENCE [LARGE SCALE GENOMIC DNA]</scope>
</reference>
<sequence>MPPSPSLDLATVSPLPPTGSVPKCLQAVEEFGYPLRVRADQGGENVDGARLMFSVWGPDSGCFYAGKSVHNQRIERLWRDVWMGVTSVFYHTFHMMEEEGLFDLSDATHLFCLHYVFHKGWDNHPLRTEQNMTPNQLWLAGQIHHHIPNPMDLNIPDIDWDESGEVPEENVGVQVPDLESPLTAQQLSTLSVHIDPLQPSESNGTSHPIQNFSSWRRWSEDAKQIEDIV</sequence>
<name>A0AAV2K7I5_KNICA</name>
<feature type="domain" description="Integrase core" evidence="1">
    <location>
        <begin position="24"/>
        <end position="146"/>
    </location>
</feature>
<dbReference type="EMBL" id="OZ035838">
    <property type="protein sequence ID" value="CAL1583834.1"/>
    <property type="molecule type" value="Genomic_DNA"/>
</dbReference>
<dbReference type="Pfam" id="PF24764">
    <property type="entry name" value="rva_4"/>
    <property type="match status" value="1"/>
</dbReference>
<dbReference type="Proteomes" id="UP001497482">
    <property type="component" value="Chromosome 16"/>
</dbReference>
<proteinExistence type="predicted"/>
<dbReference type="PANTHER" id="PTHR46791:SF11">
    <property type="entry name" value="INTEGRASE CATALYTIC DOMAIN-CONTAINING PROTEIN"/>
    <property type="match status" value="1"/>
</dbReference>
<dbReference type="AlphaFoldDB" id="A0AAV2K7I5"/>
<organism evidence="2 3">
    <name type="scientific">Knipowitschia caucasica</name>
    <name type="common">Caucasian dwarf goby</name>
    <name type="synonym">Pomatoschistus caucasicus</name>
    <dbReference type="NCBI Taxonomy" id="637954"/>
    <lineage>
        <taxon>Eukaryota</taxon>
        <taxon>Metazoa</taxon>
        <taxon>Chordata</taxon>
        <taxon>Craniata</taxon>
        <taxon>Vertebrata</taxon>
        <taxon>Euteleostomi</taxon>
        <taxon>Actinopterygii</taxon>
        <taxon>Neopterygii</taxon>
        <taxon>Teleostei</taxon>
        <taxon>Neoteleostei</taxon>
        <taxon>Acanthomorphata</taxon>
        <taxon>Gobiaria</taxon>
        <taxon>Gobiiformes</taxon>
        <taxon>Gobioidei</taxon>
        <taxon>Gobiidae</taxon>
        <taxon>Gobiinae</taxon>
        <taxon>Knipowitschia</taxon>
    </lineage>
</organism>